<feature type="non-terminal residue" evidence="2">
    <location>
        <position position="1"/>
    </location>
</feature>
<gene>
    <name evidence="2" type="ORF">BpHYR1_021441</name>
</gene>
<dbReference type="Pfam" id="PF00059">
    <property type="entry name" value="Lectin_C"/>
    <property type="match status" value="1"/>
</dbReference>
<feature type="domain" description="C-type lectin" evidence="1">
    <location>
        <begin position="115"/>
        <end position="208"/>
    </location>
</feature>
<sequence>AKSLNGEACSSSIPCNDTKGLICSAGGACECNTSHYFDSGTNKCSLKKTILEGCSSISECGTDLICENNVCKCSNNNFWSQGTSACINCPSGYDLYQNSICSKIGSSSSWGSVSCSSDEQLFVASSDAEFDLLQSYLTDKSDYGPFWVGASKIGSDFRWLDNTILSASSYFWCTGEPNTGDCVMITYENAEFCLKLEDCITQEKFICKKIA</sequence>
<dbReference type="CDD" id="cd00037">
    <property type="entry name" value="CLECT"/>
    <property type="match status" value="1"/>
</dbReference>
<keyword evidence="3" id="KW-1185">Reference proteome</keyword>
<name>A0A3M7P8F1_BRAPC</name>
<organism evidence="2 3">
    <name type="scientific">Brachionus plicatilis</name>
    <name type="common">Marine rotifer</name>
    <name type="synonym">Brachionus muelleri</name>
    <dbReference type="NCBI Taxonomy" id="10195"/>
    <lineage>
        <taxon>Eukaryota</taxon>
        <taxon>Metazoa</taxon>
        <taxon>Spiralia</taxon>
        <taxon>Gnathifera</taxon>
        <taxon>Rotifera</taxon>
        <taxon>Eurotatoria</taxon>
        <taxon>Monogononta</taxon>
        <taxon>Pseudotrocha</taxon>
        <taxon>Ploima</taxon>
        <taxon>Brachionidae</taxon>
        <taxon>Brachionus</taxon>
    </lineage>
</organism>
<dbReference type="InterPro" id="IPR001304">
    <property type="entry name" value="C-type_lectin-like"/>
</dbReference>
<dbReference type="Gene3D" id="3.10.100.10">
    <property type="entry name" value="Mannose-Binding Protein A, subunit A"/>
    <property type="match status" value="1"/>
</dbReference>
<comment type="caution">
    <text evidence="2">The sequence shown here is derived from an EMBL/GenBank/DDBJ whole genome shotgun (WGS) entry which is preliminary data.</text>
</comment>
<evidence type="ECO:0000313" key="3">
    <source>
        <dbReference type="Proteomes" id="UP000276133"/>
    </source>
</evidence>
<evidence type="ECO:0000259" key="1">
    <source>
        <dbReference type="PROSITE" id="PS50041"/>
    </source>
</evidence>
<dbReference type="AlphaFoldDB" id="A0A3M7P8F1"/>
<dbReference type="Proteomes" id="UP000276133">
    <property type="component" value="Unassembled WGS sequence"/>
</dbReference>
<accession>A0A3M7P8F1</accession>
<evidence type="ECO:0000313" key="2">
    <source>
        <dbReference type="EMBL" id="RMZ95037.1"/>
    </source>
</evidence>
<dbReference type="InterPro" id="IPR016187">
    <property type="entry name" value="CTDL_fold"/>
</dbReference>
<protein>
    <recommendedName>
        <fullName evidence="1">C-type lectin domain-containing protein</fullName>
    </recommendedName>
</protein>
<dbReference type="SUPFAM" id="SSF56436">
    <property type="entry name" value="C-type lectin-like"/>
    <property type="match status" value="1"/>
</dbReference>
<dbReference type="InterPro" id="IPR016186">
    <property type="entry name" value="C-type_lectin-like/link_sf"/>
</dbReference>
<dbReference type="PROSITE" id="PS50041">
    <property type="entry name" value="C_TYPE_LECTIN_2"/>
    <property type="match status" value="1"/>
</dbReference>
<proteinExistence type="predicted"/>
<dbReference type="EMBL" id="REGN01012642">
    <property type="protein sequence ID" value="RMZ95037.1"/>
    <property type="molecule type" value="Genomic_DNA"/>
</dbReference>
<reference evidence="2 3" key="1">
    <citation type="journal article" date="2018" name="Sci. Rep.">
        <title>Genomic signatures of local adaptation to the degree of environmental predictability in rotifers.</title>
        <authorList>
            <person name="Franch-Gras L."/>
            <person name="Hahn C."/>
            <person name="Garcia-Roger E.M."/>
            <person name="Carmona M.J."/>
            <person name="Serra M."/>
            <person name="Gomez A."/>
        </authorList>
    </citation>
    <scope>NUCLEOTIDE SEQUENCE [LARGE SCALE GENOMIC DNA]</scope>
    <source>
        <strain evidence="2">HYR1</strain>
    </source>
</reference>
<dbReference type="SMART" id="SM00034">
    <property type="entry name" value="CLECT"/>
    <property type="match status" value="1"/>
</dbReference>